<dbReference type="SMART" id="SM00148">
    <property type="entry name" value="PLCXc"/>
    <property type="match status" value="1"/>
</dbReference>
<evidence type="ECO:0000256" key="1">
    <source>
        <dbReference type="ARBA" id="ARBA00000110"/>
    </source>
</evidence>
<evidence type="ECO:0000259" key="8">
    <source>
        <dbReference type="PROSITE" id="PS50157"/>
    </source>
</evidence>
<feature type="region of interest" description="Disordered" evidence="7">
    <location>
        <begin position="242"/>
        <end position="327"/>
    </location>
</feature>
<dbReference type="InterPro" id="IPR036236">
    <property type="entry name" value="Znf_C2H2_sf"/>
</dbReference>
<comment type="caution">
    <text evidence="9">The sequence shown here is derived from an EMBL/GenBank/DDBJ whole genome shotgun (WGS) entry which is preliminary data.</text>
</comment>
<name>A0A9D4P672_DERFA</name>
<dbReference type="InterPro" id="IPR017946">
    <property type="entry name" value="PLC-like_Pdiesterase_TIM-brl"/>
</dbReference>
<dbReference type="PROSITE" id="PS50007">
    <property type="entry name" value="PIPLC_X_DOMAIN"/>
    <property type="match status" value="1"/>
</dbReference>
<dbReference type="InterPro" id="IPR051057">
    <property type="entry name" value="PI-PLC_domain"/>
</dbReference>
<reference evidence="9" key="1">
    <citation type="submission" date="2020-06" db="EMBL/GenBank/DDBJ databases">
        <authorList>
            <person name="Ji K."/>
            <person name="Li J."/>
        </authorList>
    </citation>
    <scope>NUCLEOTIDE SEQUENCE</scope>
    <source>
        <strain evidence="9">JKM2019</strain>
        <tissue evidence="9">Whole body</tissue>
    </source>
</reference>
<reference evidence="9" key="2">
    <citation type="journal article" date="2021" name="World Allergy Organ. J.">
        <title>Chromosome-level assembly of Dermatophagoides farinae genome and transcriptome reveals two novel allergens Der f 37 and Der f 39.</title>
        <authorList>
            <person name="Chen J."/>
            <person name="Cai Z."/>
            <person name="Fan D."/>
            <person name="Hu J."/>
            <person name="Hou Y."/>
            <person name="He Y."/>
            <person name="Zhang Z."/>
            <person name="Zhao Z."/>
            <person name="Gao P."/>
            <person name="Hu W."/>
            <person name="Sun J."/>
            <person name="Li J."/>
            <person name="Ji K."/>
        </authorList>
    </citation>
    <scope>NUCLEOTIDE SEQUENCE</scope>
    <source>
        <strain evidence="9">JKM2019</strain>
    </source>
</reference>
<keyword evidence="6" id="KW-0862">Zinc</keyword>
<feature type="compositionally biased region" description="Low complexity" evidence="7">
    <location>
        <begin position="440"/>
        <end position="459"/>
    </location>
</feature>
<keyword evidence="5" id="KW-0456">Lyase</keyword>
<feature type="region of interest" description="Disordered" evidence="7">
    <location>
        <begin position="398"/>
        <end position="424"/>
    </location>
</feature>
<dbReference type="Proteomes" id="UP000828236">
    <property type="component" value="Unassembled WGS sequence"/>
</dbReference>
<comment type="catalytic activity">
    <reaction evidence="1">
        <text>an N-(acyl)-sphingosylphosphoethanolamine = an N-(acyl)-sphingosyl-1,3-cyclic phosphate + ethanolamine</text>
        <dbReference type="Rhea" id="RHEA:60648"/>
        <dbReference type="ChEBI" id="CHEBI:57603"/>
        <dbReference type="ChEBI" id="CHEBI:143891"/>
        <dbReference type="ChEBI" id="CHEBI:143892"/>
    </reaction>
</comment>
<feature type="compositionally biased region" description="Low complexity" evidence="7">
    <location>
        <begin position="256"/>
        <end position="282"/>
    </location>
</feature>
<dbReference type="SUPFAM" id="SSF57667">
    <property type="entry name" value="beta-beta-alpha zinc fingers"/>
    <property type="match status" value="1"/>
</dbReference>
<dbReference type="AlphaFoldDB" id="A0A9D4P672"/>
<dbReference type="PROSITE" id="PS50157">
    <property type="entry name" value="ZINC_FINGER_C2H2_2"/>
    <property type="match status" value="1"/>
</dbReference>
<dbReference type="Gene3D" id="3.30.160.60">
    <property type="entry name" value="Classic Zinc Finger"/>
    <property type="match status" value="2"/>
</dbReference>
<evidence type="ECO:0000256" key="5">
    <source>
        <dbReference type="ARBA" id="ARBA00023239"/>
    </source>
</evidence>
<evidence type="ECO:0000313" key="9">
    <source>
        <dbReference type="EMBL" id="KAH7645014.1"/>
    </source>
</evidence>
<dbReference type="PANTHER" id="PTHR13593">
    <property type="match status" value="1"/>
</dbReference>
<feature type="compositionally biased region" description="Low complexity" evidence="7">
    <location>
        <begin position="400"/>
        <end position="424"/>
    </location>
</feature>
<dbReference type="InterPro" id="IPR013087">
    <property type="entry name" value="Znf_C2H2_type"/>
</dbReference>
<evidence type="ECO:0000256" key="3">
    <source>
        <dbReference type="ARBA" id="ARBA00022842"/>
    </source>
</evidence>
<feature type="compositionally biased region" description="Polar residues" evidence="7">
    <location>
        <begin position="242"/>
        <end position="255"/>
    </location>
</feature>
<keyword evidence="2" id="KW-0479">Metal-binding</keyword>
<feature type="region of interest" description="Disordered" evidence="7">
    <location>
        <begin position="437"/>
        <end position="459"/>
    </location>
</feature>
<dbReference type="GO" id="GO:0008270">
    <property type="term" value="F:zinc ion binding"/>
    <property type="evidence" value="ECO:0007669"/>
    <property type="project" value="UniProtKB-KW"/>
</dbReference>
<dbReference type="EMBL" id="SDOV01000001">
    <property type="protein sequence ID" value="KAH7645014.1"/>
    <property type="molecule type" value="Genomic_DNA"/>
</dbReference>
<organism evidence="9">
    <name type="scientific">Dermatophagoides farinae</name>
    <name type="common">American house dust mite</name>
    <dbReference type="NCBI Taxonomy" id="6954"/>
    <lineage>
        <taxon>Eukaryota</taxon>
        <taxon>Metazoa</taxon>
        <taxon>Ecdysozoa</taxon>
        <taxon>Arthropoda</taxon>
        <taxon>Chelicerata</taxon>
        <taxon>Arachnida</taxon>
        <taxon>Acari</taxon>
        <taxon>Acariformes</taxon>
        <taxon>Sarcoptiformes</taxon>
        <taxon>Astigmata</taxon>
        <taxon>Psoroptidia</taxon>
        <taxon>Analgoidea</taxon>
        <taxon>Pyroglyphidae</taxon>
        <taxon>Dermatophagoidinae</taxon>
        <taxon>Dermatophagoides</taxon>
    </lineage>
</organism>
<dbReference type="InterPro" id="IPR000909">
    <property type="entry name" value="PLipase_C_PInositol-sp_X_dom"/>
</dbReference>
<sequence>MLEQVEKSSKLIMFEQQNRRLETEIDEMKELIFSMKHSINILEKIRRTSREYIQYMRVNDCSYGNQSISLPNDNVIDLNMSNETNNMIIPTELCEVSMDTASNNNESSSIGLNFLNSGMEMATDLYESKNDNNNMMMMKKDGSKQSATIQTVIETFYKKINKKNLQRRQQLMSTSNINMNMNDMLFSSTKSLNKATIDTAAQNLANRMNHTARRETLTPIQMQQQQQQQQQQMTGTSSCIVTANNDIPQTDSINQSKSNVNAHQSSSSISNNNNVNNKSYNDYDNRSSLGGAHLPTNATTNRNSIHSGRNNNINNQQNTNDHQQSNSLQQNFMQQPANKPLLYCDYNGCKFQTNIRQRLVMHKRVHLGEILYHCDVEGCGYFSNYKGNIKIHKKHRHRSTSSTYTGSTTTTTATTISSSSPSITNRATTRSISALANEAQSQQNQTMNATNTQQQSTSSSYMDDVVDNAEFDYGMDDVSLFVNDQFGTGSVGNSLIDNNMIESSFDKNQSNEYECNVDNCNYKTRWRQCIIGHQYLHAGIKPFCCDYPGCKFRSSLRTNVDVHKQSRSHDSGAYKLFTELGIAIDRPELNTFWINHFSFITFPIINRYSQTQNQNVFEQLKSGIRYLDLRISLNPLDDEFYITHNFYGPPLLIILFQIRRFIKNYPSESIVIDIQHVYNVDSENKFNRLMDLFRTIFLDQMFLHSKKTGESCIPSIHDMVNNRRPIMMIYRGDYHSNELPDFFWPKTAIYSPWPDTRSPSLLQKFIDKILATSIDHSRLFVIQTVLTPNNRFVMKNFWSSLRRLSEPIGEIITKLFAKFHSSDDDDDYDDEDEDDVQHEKMNKINIVMYDYIDRQTNNGQFLIDQIIAANFNETTINHHDEFNLTKKEQ</sequence>
<feature type="compositionally biased region" description="Low complexity" evidence="7">
    <location>
        <begin position="301"/>
        <end position="327"/>
    </location>
</feature>
<dbReference type="GO" id="GO:0006629">
    <property type="term" value="P:lipid metabolic process"/>
    <property type="evidence" value="ECO:0007669"/>
    <property type="project" value="InterPro"/>
</dbReference>
<keyword evidence="4" id="KW-1015">Disulfide bond</keyword>
<proteinExistence type="predicted"/>
<dbReference type="SMART" id="SM00355">
    <property type="entry name" value="ZnF_C2H2"/>
    <property type="match status" value="4"/>
</dbReference>
<evidence type="ECO:0000256" key="7">
    <source>
        <dbReference type="SAM" id="MobiDB-lite"/>
    </source>
</evidence>
<gene>
    <name evidence="9" type="ORF">HUG17_0552</name>
</gene>
<evidence type="ECO:0000256" key="4">
    <source>
        <dbReference type="ARBA" id="ARBA00023157"/>
    </source>
</evidence>
<dbReference type="GO" id="GO:0008081">
    <property type="term" value="F:phosphoric diester hydrolase activity"/>
    <property type="evidence" value="ECO:0007669"/>
    <property type="project" value="InterPro"/>
</dbReference>
<dbReference type="PANTHER" id="PTHR13593:SF113">
    <property type="entry name" value="SI:DKEY-266F7.9"/>
    <property type="match status" value="1"/>
</dbReference>
<keyword evidence="6" id="KW-0863">Zinc-finger</keyword>
<keyword evidence="3" id="KW-0460">Magnesium</keyword>
<dbReference type="Pfam" id="PF00388">
    <property type="entry name" value="PI-PLC-X"/>
    <property type="match status" value="1"/>
</dbReference>
<evidence type="ECO:0000256" key="6">
    <source>
        <dbReference type="PROSITE-ProRule" id="PRU00042"/>
    </source>
</evidence>
<protein>
    <submittedName>
        <fullName evidence="9">Variant-surface-glycoprotein phospholipase c-like protein</fullName>
    </submittedName>
</protein>
<evidence type="ECO:0000256" key="2">
    <source>
        <dbReference type="ARBA" id="ARBA00022723"/>
    </source>
</evidence>
<accession>A0A9D4P672</accession>
<dbReference type="GO" id="GO:0016829">
    <property type="term" value="F:lyase activity"/>
    <property type="evidence" value="ECO:0007669"/>
    <property type="project" value="UniProtKB-KW"/>
</dbReference>
<dbReference type="SUPFAM" id="SSF51695">
    <property type="entry name" value="PLC-like phosphodiesterases"/>
    <property type="match status" value="1"/>
</dbReference>
<feature type="domain" description="C2H2-type" evidence="8">
    <location>
        <begin position="513"/>
        <end position="542"/>
    </location>
</feature>
<dbReference type="Gene3D" id="3.20.20.190">
    <property type="entry name" value="Phosphatidylinositol (PI) phosphodiesterase"/>
    <property type="match status" value="1"/>
</dbReference>